<reference evidence="2" key="1">
    <citation type="journal article" date="2020" name="mSystems">
        <title>Genome- and Community-Level Interaction Insights into Carbon Utilization and Element Cycling Functions of Hydrothermarchaeota in Hydrothermal Sediment.</title>
        <authorList>
            <person name="Zhou Z."/>
            <person name="Liu Y."/>
            <person name="Xu W."/>
            <person name="Pan J."/>
            <person name="Luo Z.H."/>
            <person name="Li M."/>
        </authorList>
    </citation>
    <scope>NUCLEOTIDE SEQUENCE [LARGE SCALE GENOMIC DNA]</scope>
    <source>
        <strain evidence="2">SpSt-289</strain>
    </source>
</reference>
<keyword evidence="2" id="KW-0808">Transferase</keyword>
<organism evidence="2">
    <name type="scientific">Caldilinea aerophila</name>
    <dbReference type="NCBI Taxonomy" id="133453"/>
    <lineage>
        <taxon>Bacteria</taxon>
        <taxon>Bacillati</taxon>
        <taxon>Chloroflexota</taxon>
        <taxon>Caldilineae</taxon>
        <taxon>Caldilineales</taxon>
        <taxon>Caldilineaceae</taxon>
        <taxon>Caldilinea</taxon>
    </lineage>
</organism>
<dbReference type="GO" id="GO:0016757">
    <property type="term" value="F:glycosyltransferase activity"/>
    <property type="evidence" value="ECO:0007669"/>
    <property type="project" value="TreeGrafter"/>
</dbReference>
<name>A0A7C1FRH5_9CHLR</name>
<dbReference type="Gene3D" id="3.40.50.2000">
    <property type="entry name" value="Glycogen Phosphorylase B"/>
    <property type="match status" value="2"/>
</dbReference>
<proteinExistence type="predicted"/>
<evidence type="ECO:0000313" key="2">
    <source>
        <dbReference type="EMBL" id="HDX33258.1"/>
    </source>
</evidence>
<dbReference type="InterPro" id="IPR028098">
    <property type="entry name" value="Glyco_trans_4-like_N"/>
</dbReference>
<dbReference type="AlphaFoldDB" id="A0A7C1FRH5"/>
<dbReference type="Pfam" id="PF13439">
    <property type="entry name" value="Glyco_transf_4"/>
    <property type="match status" value="1"/>
</dbReference>
<dbReference type="SUPFAM" id="SSF53756">
    <property type="entry name" value="UDP-Glycosyltransferase/glycogen phosphorylase"/>
    <property type="match status" value="1"/>
</dbReference>
<sequence length="386" mass="43369">MNPRVCFVAPFGLGQKTTVWARTLPLARVLATHGWRPTLLIPPWDTPQDDGRRWKDGEVELINIALRGGLLAQLKRLLYEINSIQPDIVHIVKPRAHAGLVQWWLWRTPRQQRPPILLDADDWEQAWAPINRYPWPLARFLAWQEEWGIRHADGVTVASRWLAETIGKANPTAPLLWLPNGVEPPAPDAPRWRAHAGKDILFFTRFVEVSPQWLTQFISSLYEKFPDSALLIAGAPVREGLDRPFRRLLQESAHPASVRIEWVGFIDHAQLANLYNRIGCAVFPAEPTLLQQAKCSVRLANTLLAGVPVVASAVGEQAIYGADGAARLVPAQATPEEFAATVAEVLATPAQQRALSKTACQRLLTRYDWRVLGAQLHAFYQRILEN</sequence>
<dbReference type="PANTHER" id="PTHR12526">
    <property type="entry name" value="GLYCOSYLTRANSFERASE"/>
    <property type="match status" value="1"/>
</dbReference>
<dbReference type="CDD" id="cd03801">
    <property type="entry name" value="GT4_PimA-like"/>
    <property type="match status" value="1"/>
</dbReference>
<protein>
    <submittedName>
        <fullName evidence="2">Glycosyltransferase</fullName>
    </submittedName>
</protein>
<feature type="domain" description="Glycosyltransferase subfamily 4-like N-terminal" evidence="1">
    <location>
        <begin position="26"/>
        <end position="183"/>
    </location>
</feature>
<dbReference type="Pfam" id="PF13692">
    <property type="entry name" value="Glyco_trans_1_4"/>
    <property type="match status" value="1"/>
</dbReference>
<evidence type="ECO:0000259" key="1">
    <source>
        <dbReference type="Pfam" id="PF13439"/>
    </source>
</evidence>
<comment type="caution">
    <text evidence="2">The sequence shown here is derived from an EMBL/GenBank/DDBJ whole genome shotgun (WGS) entry which is preliminary data.</text>
</comment>
<dbReference type="PANTHER" id="PTHR12526:SF600">
    <property type="entry name" value="GLYCOSYL TRANSFERASE GROUP 1"/>
    <property type="match status" value="1"/>
</dbReference>
<dbReference type="EMBL" id="DSMG01000182">
    <property type="protein sequence ID" value="HDX33258.1"/>
    <property type="molecule type" value="Genomic_DNA"/>
</dbReference>
<gene>
    <name evidence="2" type="ORF">ENQ20_17480</name>
</gene>
<accession>A0A7C1FRH5</accession>